<proteinExistence type="predicted"/>
<organism evidence="1 2">
    <name type="scientific">Pollutimonas bauzanensis</name>
    <dbReference type="NCBI Taxonomy" id="658167"/>
    <lineage>
        <taxon>Bacteria</taxon>
        <taxon>Pseudomonadati</taxon>
        <taxon>Pseudomonadota</taxon>
        <taxon>Betaproteobacteria</taxon>
        <taxon>Burkholderiales</taxon>
        <taxon>Alcaligenaceae</taxon>
        <taxon>Pollutimonas</taxon>
    </lineage>
</organism>
<dbReference type="Proteomes" id="UP000184226">
    <property type="component" value="Unassembled WGS sequence"/>
</dbReference>
<protein>
    <recommendedName>
        <fullName evidence="3">DUF2971 domain-containing protein</fullName>
    </recommendedName>
</protein>
<evidence type="ECO:0000313" key="1">
    <source>
        <dbReference type="EMBL" id="SHH10993.1"/>
    </source>
</evidence>
<accession>A0A1M5QBV2</accession>
<dbReference type="AlphaFoldDB" id="A0A1M5QBV2"/>
<gene>
    <name evidence="1" type="ORF">SAMN04488135_102208</name>
</gene>
<name>A0A1M5QBV2_9BURK</name>
<evidence type="ECO:0008006" key="3">
    <source>
        <dbReference type="Google" id="ProtNLM"/>
    </source>
</evidence>
<evidence type="ECO:0000313" key="2">
    <source>
        <dbReference type="Proteomes" id="UP000184226"/>
    </source>
</evidence>
<dbReference type="EMBL" id="FQXE01000002">
    <property type="protein sequence ID" value="SHH10993.1"/>
    <property type="molecule type" value="Genomic_DNA"/>
</dbReference>
<sequence length="282" mass="31300">MDIHHYTKAATLPLILKSGKIRFTRADCLDDKSEMPFKTMHIDPRNFFVSSWTHKASEQSGQWYRYADAHAGVRITMPSPPFEFQNVNIDFYRESRRGEFAGKKFGIQVKDVALPYSVSSMFGDGYVLSPCSGNIQDDFGGKVVYVPDPAAHVKRFISNNADGTTIVGGAQLARIKSTPWEDQAEYRFVLMAIAGPQLSYVESPSDYRIALYDLIEANAIAARPMPPPAIMSIDLPITAAALDSLVVTLGSNITEEDRDLVTQAVERYAPRAEIVGSRLVTR</sequence>
<keyword evidence="2" id="KW-1185">Reference proteome</keyword>
<reference evidence="1 2" key="1">
    <citation type="submission" date="2016-11" db="EMBL/GenBank/DDBJ databases">
        <authorList>
            <person name="Jaros S."/>
            <person name="Januszkiewicz K."/>
            <person name="Wedrychowicz H."/>
        </authorList>
    </citation>
    <scope>NUCLEOTIDE SEQUENCE [LARGE SCALE GENOMIC DNA]</scope>
    <source>
        <strain evidence="1 2">CGMCC 1.10190</strain>
    </source>
</reference>
<dbReference type="OrthoDB" id="7852032at2"/>
<dbReference type="RefSeq" id="WP_073101856.1">
    <property type="nucleotide sequence ID" value="NZ_FQXE01000002.1"/>
</dbReference>